<reference evidence="2" key="1">
    <citation type="journal article" date="2012" name="Nature">
        <title>The oyster genome reveals stress adaptation and complexity of shell formation.</title>
        <authorList>
            <person name="Zhang G."/>
            <person name="Fang X."/>
            <person name="Guo X."/>
            <person name="Li L."/>
            <person name="Luo R."/>
            <person name="Xu F."/>
            <person name="Yang P."/>
            <person name="Zhang L."/>
            <person name="Wang X."/>
            <person name="Qi H."/>
            <person name="Xiong Z."/>
            <person name="Que H."/>
            <person name="Xie Y."/>
            <person name="Holland P.W."/>
            <person name="Paps J."/>
            <person name="Zhu Y."/>
            <person name="Wu F."/>
            <person name="Chen Y."/>
            <person name="Wang J."/>
            <person name="Peng C."/>
            <person name="Meng J."/>
            <person name="Yang L."/>
            <person name="Liu J."/>
            <person name="Wen B."/>
            <person name="Zhang N."/>
            <person name="Huang Z."/>
            <person name="Zhu Q."/>
            <person name="Feng Y."/>
            <person name="Mount A."/>
            <person name="Hedgecock D."/>
            <person name="Xu Z."/>
            <person name="Liu Y."/>
            <person name="Domazet-Loso T."/>
            <person name="Du Y."/>
            <person name="Sun X."/>
            <person name="Zhang S."/>
            <person name="Liu B."/>
            <person name="Cheng P."/>
            <person name="Jiang X."/>
            <person name="Li J."/>
            <person name="Fan D."/>
            <person name="Wang W."/>
            <person name="Fu W."/>
            <person name="Wang T."/>
            <person name="Wang B."/>
            <person name="Zhang J."/>
            <person name="Peng Z."/>
            <person name="Li Y."/>
            <person name="Li N."/>
            <person name="Wang J."/>
            <person name="Chen M."/>
            <person name="He Y."/>
            <person name="Tan F."/>
            <person name="Song X."/>
            <person name="Zheng Q."/>
            <person name="Huang R."/>
            <person name="Yang H."/>
            <person name="Du X."/>
            <person name="Chen L."/>
            <person name="Yang M."/>
            <person name="Gaffney P.M."/>
            <person name="Wang S."/>
            <person name="Luo L."/>
            <person name="She Z."/>
            <person name="Ming Y."/>
            <person name="Huang W."/>
            <person name="Zhang S."/>
            <person name="Huang B."/>
            <person name="Zhang Y."/>
            <person name="Qu T."/>
            <person name="Ni P."/>
            <person name="Miao G."/>
            <person name="Wang J."/>
            <person name="Wang Q."/>
            <person name="Steinberg C.E."/>
            <person name="Wang H."/>
            <person name="Li N."/>
            <person name="Qian L."/>
            <person name="Zhang G."/>
            <person name="Li Y."/>
            <person name="Yang H."/>
            <person name="Liu X."/>
            <person name="Wang J."/>
            <person name="Yin Y."/>
            <person name="Wang J."/>
        </authorList>
    </citation>
    <scope>NUCLEOTIDE SEQUENCE [LARGE SCALE GENOMIC DNA]</scope>
    <source>
        <strain evidence="2">05x7-T-G4-1.051#20</strain>
    </source>
</reference>
<dbReference type="EMBL" id="JH818182">
    <property type="protein sequence ID" value="EKC31974.1"/>
    <property type="molecule type" value="Genomic_DNA"/>
</dbReference>
<feature type="region of interest" description="Disordered" evidence="1">
    <location>
        <begin position="1067"/>
        <end position="1104"/>
    </location>
</feature>
<protein>
    <submittedName>
        <fullName evidence="2">Uncharacterized protein</fullName>
    </submittedName>
</protein>
<organism evidence="2">
    <name type="scientific">Magallana gigas</name>
    <name type="common">Pacific oyster</name>
    <name type="synonym">Crassostrea gigas</name>
    <dbReference type="NCBI Taxonomy" id="29159"/>
    <lineage>
        <taxon>Eukaryota</taxon>
        <taxon>Metazoa</taxon>
        <taxon>Spiralia</taxon>
        <taxon>Lophotrochozoa</taxon>
        <taxon>Mollusca</taxon>
        <taxon>Bivalvia</taxon>
        <taxon>Autobranchia</taxon>
        <taxon>Pteriomorphia</taxon>
        <taxon>Ostreida</taxon>
        <taxon>Ostreoidea</taxon>
        <taxon>Ostreidae</taxon>
        <taxon>Magallana</taxon>
    </lineage>
</organism>
<sequence>MLSHFRRTRNGDLLLYGREEAEKGLVKSMPGLCEQPSQVKAKQILCTDKIAKLDQASFNSASSTERSSQCQKPSEDPPPSSDGKGHLGSESTKISQAKEYPIIDSWKSCLPPEDIPWISKALFSFNAKGKQPELDDRKIDHLCDTATISYHNDTATNGYVNKATTSFISDFISDSYTTNADSEPSAKYPIIESWKSCLPPEDIPWISKALFSFNAKGKPELDDRKIDRMWYSAKGKRREKETLEQGLKPQGAPSVAAQPLPLPILKPKAFETGTADPHGFMVNLSTIGQSTKGRRRIFPEQPVFDQPVAITNIPPVKIAPVLSQVPIIPYSTKHYHKKKQQSVEEGNFKRPYVRKALVTSCDLRTVKSPQKTRPHLLTAKDTLAPSRQRSAKPSKPTKNEYPIIESWKSCLPPEDIPWISKALFSFNAKGKPELDDRKIDRMWYDPPQAQLIPNQRPKPERYFGHRLFLWMPLRMFKIQLKCPICTKTELTKQGPYRNTRLVLDIDGFYILAGEYLHCSSCKKNQISWNQCILDQLDPSTRCKFPIHMLYKTACDARVMFMMHQRGLGNSPTQLQKQISELHNSVWASKMVQYLQDCKLFSVAAKSRLLSPSTVEEPPKQLAVPTYQWFIDVYCQEVTGHIDELKAAITSTFGKILKMDSTKKVTKKLAGQAARTASWAANISNEIGQVLQSVMTAGEGVGLESMAAGIVQRYRDAEMPPPVLLYVDSHCCGASQLIDIFRDAWPDLAVRLDIWHFMRRLAVGVTTDTHRLYGTFMSQLSHAIFKWDRDDLTLLKAAKRSEMVNNKIPEPTEQDVIDRLSRKEMALHCRRTTRGAEETISMIQMLLEMFDGERGRDTMGVPLFHHERIWEIWRIQKNHVVCLQDPEGVQLYTQTGSLKKGGISLPVFRCARGSTSLESFHLHMQHFIPGRSANANNFQVYLLEGVYRWNEDRLAAAIDTASDPVCYSASLKHNVNRLGEEMLGKKIFLNYKDPRKYTGEAIGIEYLYKQTGKSLDGRLAAAEKIGEEEEEEVNEAAEGRESPTTDEGFEDEEVEDLTVNVVNSFLPTQQGSSSLTTAQQSSPSKTASTPETGTSTQDEAVGPDNVGGYQHVAALADCLYHLRSKEPPVISNADANRLIRLWDSLAPFDQAPSKFRDNFKQQLIKGRFKAPKSTRVDLVPGVQSVKRCALAPHLGPAAWPDTNRYQEAFISRLCMAFPSSTSKDGRRQPRWKAVVDAYNRVREMIFSNGKILAETNLQLPDVNQRTLTAWYSARGKRREKETLEQGLKLQGAPSVAAQPLPLPILKPKAFETGAADPPWIHVKIAPVPSQVPIIHVPYSTKHYHKKKQQSVEEGNFKRPYVRKALVTSCGKCGEDRSGGGHQQYFGNIYCPLKTAISCDAWKAELRGKGYGKRKAKADKTCMPVEKTAKEDLSSGDK</sequence>
<feature type="compositionally biased region" description="Acidic residues" evidence="1">
    <location>
        <begin position="1025"/>
        <end position="1034"/>
    </location>
</feature>
<dbReference type="HOGENOM" id="CLU_252162_0_0_1"/>
<dbReference type="InParanoid" id="K1QLK3"/>
<evidence type="ECO:0000256" key="1">
    <source>
        <dbReference type="SAM" id="MobiDB-lite"/>
    </source>
</evidence>
<proteinExistence type="predicted"/>
<gene>
    <name evidence="2" type="ORF">CGI_10022847</name>
</gene>
<feature type="region of interest" description="Disordered" evidence="1">
    <location>
        <begin position="57"/>
        <end position="93"/>
    </location>
</feature>
<feature type="compositionally biased region" description="Polar residues" evidence="1">
    <location>
        <begin position="57"/>
        <end position="72"/>
    </location>
</feature>
<dbReference type="PANTHER" id="PTHR24401:SF29">
    <property type="entry name" value="SI:CH211-243P7.3-RELATED"/>
    <property type="match status" value="1"/>
</dbReference>
<feature type="region of interest" description="Disordered" evidence="1">
    <location>
        <begin position="1024"/>
        <end position="1049"/>
    </location>
</feature>
<accession>K1QLK3</accession>
<evidence type="ECO:0000313" key="2">
    <source>
        <dbReference type="EMBL" id="EKC31974.1"/>
    </source>
</evidence>
<dbReference type="Pfam" id="PF20499">
    <property type="entry name" value="DUF6729"/>
    <property type="match status" value="1"/>
</dbReference>
<dbReference type="InterPro" id="IPR046616">
    <property type="entry name" value="DUF6729"/>
</dbReference>
<feature type="compositionally biased region" description="Polar residues" evidence="1">
    <location>
        <begin position="1067"/>
        <end position="1097"/>
    </location>
</feature>
<dbReference type="PANTHER" id="PTHR24401">
    <property type="entry name" value="SI:CH211-243P7.3-RELATED"/>
    <property type="match status" value="1"/>
</dbReference>
<name>K1QLK3_MAGGI</name>
<feature type="region of interest" description="Disordered" evidence="1">
    <location>
        <begin position="369"/>
        <end position="399"/>
    </location>
</feature>